<dbReference type="SUPFAM" id="SSF55945">
    <property type="entry name" value="TATA-box binding protein-like"/>
    <property type="match status" value="2"/>
</dbReference>
<evidence type="ECO:0000256" key="1">
    <source>
        <dbReference type="ARBA" id="ARBA00005560"/>
    </source>
</evidence>
<organism evidence="5 6">
    <name type="scientific">Halobium palmae</name>
    <dbReference type="NCBI Taxonomy" id="1776492"/>
    <lineage>
        <taxon>Archaea</taxon>
        <taxon>Methanobacteriati</taxon>
        <taxon>Methanobacteriota</taxon>
        <taxon>Stenosarchaea group</taxon>
        <taxon>Halobacteria</taxon>
        <taxon>Halobacteriales</taxon>
        <taxon>Haloferacaceae</taxon>
        <taxon>Halobium</taxon>
    </lineage>
</organism>
<comment type="caution">
    <text evidence="5">The sequence shown here is derived from an EMBL/GenBank/DDBJ whole genome shotgun (WGS) entry which is preliminary data.</text>
</comment>
<name>A0ABD5RWR1_9EURY</name>
<reference evidence="5 6" key="1">
    <citation type="journal article" date="2019" name="Int. J. Syst. Evol. Microbiol.">
        <title>The Global Catalogue of Microorganisms (GCM) 10K type strain sequencing project: providing services to taxonomists for standard genome sequencing and annotation.</title>
        <authorList>
            <consortium name="The Broad Institute Genomics Platform"/>
            <consortium name="The Broad Institute Genome Sequencing Center for Infectious Disease"/>
            <person name="Wu L."/>
            <person name="Ma J."/>
        </authorList>
    </citation>
    <scope>NUCLEOTIDE SEQUENCE [LARGE SCALE GENOMIC DNA]</scope>
    <source>
        <strain evidence="5 6">NBRC 111368</strain>
    </source>
</reference>
<evidence type="ECO:0000313" key="6">
    <source>
        <dbReference type="Proteomes" id="UP001596328"/>
    </source>
</evidence>
<proteinExistence type="inferred from homology"/>
<evidence type="ECO:0000256" key="4">
    <source>
        <dbReference type="ARBA" id="ARBA00023163"/>
    </source>
</evidence>
<protein>
    <submittedName>
        <fullName evidence="5">TATA-box-binding protein</fullName>
    </submittedName>
</protein>
<dbReference type="PANTHER" id="PTHR10126">
    <property type="entry name" value="TATA-BOX BINDING PROTEIN"/>
    <property type="match status" value="1"/>
</dbReference>
<dbReference type="AlphaFoldDB" id="A0ABD5RWR1"/>
<accession>A0ABD5RWR1</accession>
<keyword evidence="2" id="KW-0677">Repeat</keyword>
<keyword evidence="6" id="KW-1185">Reference proteome</keyword>
<evidence type="ECO:0000256" key="2">
    <source>
        <dbReference type="ARBA" id="ARBA00022737"/>
    </source>
</evidence>
<dbReference type="PRINTS" id="PR00686">
    <property type="entry name" value="TIFACTORIID"/>
</dbReference>
<evidence type="ECO:0000256" key="3">
    <source>
        <dbReference type="ARBA" id="ARBA00023125"/>
    </source>
</evidence>
<dbReference type="GO" id="GO:0003677">
    <property type="term" value="F:DNA binding"/>
    <property type="evidence" value="ECO:0007669"/>
    <property type="project" value="UniProtKB-KW"/>
</dbReference>
<dbReference type="EMBL" id="JBHSWU010000014">
    <property type="protein sequence ID" value="MFC6723388.1"/>
    <property type="molecule type" value="Genomic_DNA"/>
</dbReference>
<dbReference type="Gene3D" id="3.30.310.10">
    <property type="entry name" value="TATA-Binding Protein"/>
    <property type="match status" value="2"/>
</dbReference>
<gene>
    <name evidence="5" type="ORF">ACFQE1_03055</name>
</gene>
<sequence length="181" mass="20474">MNNSSIVNVVGGGSIHRELNLPQVYQDFPDGDLEYEPEAFAALVIRYDSPKGTVMLYTSGKYSLAGARSIEQAYEVNTRFVESMEQMLGHEITDQEFEVRYLVGTADFGTELNLNTIIPILGVEQIEYEPEQFPGLFYRPPGRDWFSLLFGSGKVVFSGVKDEKELEQAYREVENKISQIL</sequence>
<evidence type="ECO:0000313" key="5">
    <source>
        <dbReference type="EMBL" id="MFC6723388.1"/>
    </source>
</evidence>
<keyword evidence="3" id="KW-0238">DNA-binding</keyword>
<comment type="similarity">
    <text evidence="1">Belongs to the TBP family.</text>
</comment>
<dbReference type="InterPro" id="IPR000814">
    <property type="entry name" value="TBP"/>
</dbReference>
<dbReference type="Proteomes" id="UP001596328">
    <property type="component" value="Unassembled WGS sequence"/>
</dbReference>
<keyword evidence="4" id="KW-0804">Transcription</keyword>
<dbReference type="InterPro" id="IPR012295">
    <property type="entry name" value="TBP_dom_sf"/>
</dbReference>
<dbReference type="Pfam" id="PF00352">
    <property type="entry name" value="TBP"/>
    <property type="match status" value="2"/>
</dbReference>